<proteinExistence type="predicted"/>
<evidence type="ECO:0000313" key="2">
    <source>
        <dbReference type="Proteomes" id="UP001157439"/>
    </source>
</evidence>
<dbReference type="EMBL" id="BSPO01000002">
    <property type="protein sequence ID" value="GLS82665.1"/>
    <property type="molecule type" value="Genomic_DNA"/>
</dbReference>
<dbReference type="AlphaFoldDB" id="A0AA37TNH1"/>
<dbReference type="Proteomes" id="UP001157439">
    <property type="component" value="Unassembled WGS sequence"/>
</dbReference>
<evidence type="ECO:0000313" key="1">
    <source>
        <dbReference type="EMBL" id="GLS82665.1"/>
    </source>
</evidence>
<protein>
    <submittedName>
        <fullName evidence="1">DUF1415 domain-containing protein</fullName>
    </submittedName>
</protein>
<keyword evidence="2" id="KW-1185">Reference proteome</keyword>
<organism evidence="1 2">
    <name type="scientific">Paraferrimonas haliotis</name>
    <dbReference type="NCBI Taxonomy" id="2013866"/>
    <lineage>
        <taxon>Bacteria</taxon>
        <taxon>Pseudomonadati</taxon>
        <taxon>Pseudomonadota</taxon>
        <taxon>Gammaproteobacteria</taxon>
        <taxon>Alteromonadales</taxon>
        <taxon>Ferrimonadaceae</taxon>
        <taxon>Paraferrimonas</taxon>
    </lineage>
</organism>
<accession>A0AA37TNH1</accession>
<gene>
    <name evidence="1" type="ORF">GCM10007894_06420</name>
</gene>
<sequence length="173" mass="19994">MNAVEQTRQWLESFIVKLNICPFAKQPLEDGRIGYYDCDSVELADTLMSLASQIVALEQNDTVETSLFILSKGYKHFDDFLELIEFSDALIDQQQWRGAFQLAHFHPGYQFDGCDFDDPANHTNRSPLPTLHIIRESSITQAHQLHHDLESIPARNIELLRKLATKKEQKKHR</sequence>
<comment type="caution">
    <text evidence="1">The sequence shown here is derived from an EMBL/GenBank/DDBJ whole genome shotgun (WGS) entry which is preliminary data.</text>
</comment>
<dbReference type="RefSeq" id="WP_095498913.1">
    <property type="nucleotide sequence ID" value="NZ_BSPO01000002.1"/>
</dbReference>
<dbReference type="Pfam" id="PF07209">
    <property type="entry name" value="DUF1415"/>
    <property type="match status" value="1"/>
</dbReference>
<name>A0AA37TNH1_9GAMM</name>
<dbReference type="InterPro" id="IPR009858">
    <property type="entry name" value="DUF1415"/>
</dbReference>
<reference evidence="1 2" key="1">
    <citation type="journal article" date="2014" name="Int. J. Syst. Evol. Microbiol.">
        <title>Complete genome sequence of Corynebacterium casei LMG S-19264T (=DSM 44701T), isolated from a smear-ripened cheese.</title>
        <authorList>
            <consortium name="US DOE Joint Genome Institute (JGI-PGF)"/>
            <person name="Walter F."/>
            <person name="Albersmeier A."/>
            <person name="Kalinowski J."/>
            <person name="Ruckert C."/>
        </authorList>
    </citation>
    <scope>NUCLEOTIDE SEQUENCE [LARGE SCALE GENOMIC DNA]</scope>
    <source>
        <strain evidence="1 2">NBRC 112785</strain>
    </source>
</reference>